<dbReference type="OrthoDB" id="5652138at2"/>
<dbReference type="CDD" id="cd09917">
    <property type="entry name" value="F-box_SF"/>
    <property type="match status" value="1"/>
</dbReference>
<dbReference type="Proteomes" id="UP000054854">
    <property type="component" value="Unassembled WGS sequence"/>
</dbReference>
<organism evidence="3 5">
    <name type="scientific">Legionella cincinnatiensis</name>
    <dbReference type="NCBI Taxonomy" id="28085"/>
    <lineage>
        <taxon>Bacteria</taxon>
        <taxon>Pseudomonadati</taxon>
        <taxon>Pseudomonadota</taxon>
        <taxon>Gammaproteobacteria</taxon>
        <taxon>Legionellales</taxon>
        <taxon>Legionellaceae</taxon>
        <taxon>Legionella</taxon>
    </lineage>
</organism>
<evidence type="ECO:0000259" key="1">
    <source>
        <dbReference type="Pfam" id="PF00646"/>
    </source>
</evidence>
<dbReference type="Pfam" id="PF00646">
    <property type="entry name" value="F-box"/>
    <property type="match status" value="1"/>
</dbReference>
<reference evidence="3 5" key="2">
    <citation type="submission" date="2018-06" db="EMBL/GenBank/DDBJ databases">
        <authorList>
            <consortium name="Pathogen Informatics"/>
            <person name="Doyle S."/>
        </authorList>
    </citation>
    <scope>NUCLEOTIDE SEQUENCE [LARGE SCALE GENOMIC DNA]</scope>
    <source>
        <strain evidence="3 5">NCTC12438</strain>
    </source>
</reference>
<evidence type="ECO:0000313" key="2">
    <source>
        <dbReference type="EMBL" id="KTC92241.1"/>
    </source>
</evidence>
<dbReference type="InterPro" id="IPR001810">
    <property type="entry name" value="F-box_dom"/>
</dbReference>
<dbReference type="RefSeq" id="WP_058464207.1">
    <property type="nucleotide sequence ID" value="NZ_CAAAHQ010000006.1"/>
</dbReference>
<protein>
    <submittedName>
        <fullName evidence="3">SidC homolog</fullName>
    </submittedName>
</protein>
<gene>
    <name evidence="2" type="ORF">Lcin_1020</name>
    <name evidence="3" type="ORF">NCTC12438_00026</name>
</gene>
<keyword evidence="4" id="KW-1185">Reference proteome</keyword>
<evidence type="ECO:0000313" key="4">
    <source>
        <dbReference type="Proteomes" id="UP000054854"/>
    </source>
</evidence>
<reference evidence="2 4" key="1">
    <citation type="submission" date="2015-11" db="EMBL/GenBank/DDBJ databases">
        <title>Genomic analysis of 38 Legionella species identifies large and diverse effector repertoires.</title>
        <authorList>
            <person name="Burstein D."/>
            <person name="Amaro F."/>
            <person name="Zusman T."/>
            <person name="Lifshitz Z."/>
            <person name="Cohen O."/>
            <person name="Gilbert J.A."/>
            <person name="Pupko T."/>
            <person name="Shuman H.A."/>
            <person name="Segal G."/>
        </authorList>
    </citation>
    <scope>NUCLEOTIDE SEQUENCE [LARGE SCALE GENOMIC DNA]</scope>
    <source>
        <strain evidence="2 4">CDC#72-OH-14</strain>
    </source>
</reference>
<sequence>MQDTFEMWDRLPPELKLETVQNLSNRDLVNLAQTSKYHFALFQPLLDDRKLAAFLQCVVQGKHDKVKLLLKDDISLILKKGKVTDYSGREFKNVSGFEYALWALDKHMWVNILACIPSNENGRKVFTSLVAQYEKVKTDGITYKLNGKIITEKHFDFKNTLIKELQTQVDLINAPGDKDEDVIDKQWREGVGGAQKLLPIHIVYEYCSYAQFYPPKFISQPKSSQQFINRITKKYEDWFDVNSKLGFEFAIYKGIQNYIQVLRDSNDGRRWGLCYDLDAMTELCRIRTKDLLELKSKFEEQMSPDNRYRVFQTTHC</sequence>
<evidence type="ECO:0000313" key="3">
    <source>
        <dbReference type="EMBL" id="STX33455.1"/>
    </source>
</evidence>
<dbReference type="Proteomes" id="UP000255316">
    <property type="component" value="Unassembled WGS sequence"/>
</dbReference>
<proteinExistence type="predicted"/>
<dbReference type="STRING" id="28085.Lcin_1020"/>
<dbReference type="EMBL" id="UGNX01000001">
    <property type="protein sequence ID" value="STX33455.1"/>
    <property type="molecule type" value="Genomic_DNA"/>
</dbReference>
<feature type="domain" description="F-box" evidence="1">
    <location>
        <begin position="8"/>
        <end position="36"/>
    </location>
</feature>
<dbReference type="AlphaFoldDB" id="A0A378IFD7"/>
<evidence type="ECO:0000313" key="5">
    <source>
        <dbReference type="Proteomes" id="UP000255316"/>
    </source>
</evidence>
<accession>A0A378IFD7</accession>
<dbReference type="EMBL" id="LNXX01000007">
    <property type="protein sequence ID" value="KTC92241.1"/>
    <property type="molecule type" value="Genomic_DNA"/>
</dbReference>
<name>A0A378IFD7_9GAMM</name>